<keyword evidence="2" id="KW-1185">Reference proteome</keyword>
<reference evidence="1 2" key="1">
    <citation type="submission" date="2018-05" db="EMBL/GenBank/DDBJ databases">
        <title>Complete Genome Sequences of Extremely Thermoacidophilic, Metal-Mobilizing Type-Strain Members of the Archaeal Family Sulfolobaceae: Acidianus brierleyi DSM-1651T, Acidianus sulfidivorans DSM-18786T, Metallosphaera hakonensis DSM-7519T, and Metallosphaera prunae DSM-10039T.</title>
        <authorList>
            <person name="Counts J.A."/>
            <person name="Kelly R.M."/>
        </authorList>
    </citation>
    <scope>NUCLEOTIDE SEQUENCE [LARGE SCALE GENOMIC DNA]</scope>
    <source>
        <strain evidence="1 2">DSM 1651</strain>
    </source>
</reference>
<dbReference type="OrthoDB" id="42451at2157"/>
<accession>A0A2U9IFA9</accession>
<sequence>MSTTTLPSLGSLAGALGSIAGLETSLDIQQFNCVKNNLEKYFELSANSAQKYEIYPAIAASDTMVKEAANSIDKVFRQGILVKTTDTNEWYYIGGVSPYWSAGNLIVYQGGSKAKSQGKINKRLWDSIINKIGGIVAIPLQKTRSPEKWYNPTIFNNCKGTFGLFWNYLAEFQVGFLPLLSHAPDLLILAEAKRISSFAYTSSGHYYLSRGAEDLMRTASDTYPYIYGGLGPNPVIAKSYHLEVYPYFTFDSATQEVQSICKSIMPSSSCSLALDYIKFNDIDVGAPVLSSIPCDSSCSTFGLAGLVLSISPLSIKNYQAIYLRVVQPPSSFTSSGILEWVKLMDFVDIFNLLLEGSRKYKKAISSLSSVYPEFIAIAAALTVAWVELSYDDGLKQAEKKASELKGLYDKLVEELAGKAPPISDRYLYKEWRDYKDKVENCARDAILDHPEATYDELKDDTLDCAGAPDY</sequence>
<evidence type="ECO:0000313" key="2">
    <source>
        <dbReference type="Proteomes" id="UP000248044"/>
    </source>
</evidence>
<dbReference type="EMBL" id="CP029289">
    <property type="protein sequence ID" value="AWR94676.1"/>
    <property type="molecule type" value="Genomic_DNA"/>
</dbReference>
<dbReference type="GeneID" id="36832245"/>
<evidence type="ECO:0000313" key="1">
    <source>
        <dbReference type="EMBL" id="AWR94676.1"/>
    </source>
</evidence>
<protein>
    <submittedName>
        <fullName evidence="1">Uncharacterized protein</fullName>
    </submittedName>
</protein>
<dbReference type="KEGG" id="abri:DFR85_08775"/>
<proteinExistence type="predicted"/>
<organism evidence="1 2">
    <name type="scientific">Acidianus brierleyi</name>
    <dbReference type="NCBI Taxonomy" id="41673"/>
    <lineage>
        <taxon>Archaea</taxon>
        <taxon>Thermoproteota</taxon>
        <taxon>Thermoprotei</taxon>
        <taxon>Sulfolobales</taxon>
        <taxon>Sulfolobaceae</taxon>
        <taxon>Acidianus</taxon>
    </lineage>
</organism>
<name>A0A2U9IFA9_9CREN</name>
<dbReference type="AlphaFoldDB" id="A0A2U9IFA9"/>
<dbReference type="RefSeq" id="WP_110270557.1">
    <property type="nucleotide sequence ID" value="NZ_CP029289.2"/>
</dbReference>
<dbReference type="Proteomes" id="UP000248044">
    <property type="component" value="Chromosome"/>
</dbReference>
<gene>
    <name evidence="1" type="ORF">DFR85_08775</name>
</gene>